<dbReference type="SUPFAM" id="SSF51430">
    <property type="entry name" value="NAD(P)-linked oxidoreductase"/>
    <property type="match status" value="1"/>
</dbReference>
<organism evidence="3 4">
    <name type="scientific">Sphingomonas naphthae</name>
    <dbReference type="NCBI Taxonomy" id="1813468"/>
    <lineage>
        <taxon>Bacteria</taxon>
        <taxon>Pseudomonadati</taxon>
        <taxon>Pseudomonadota</taxon>
        <taxon>Alphaproteobacteria</taxon>
        <taxon>Sphingomonadales</taxon>
        <taxon>Sphingomonadaceae</taxon>
        <taxon>Sphingomonas</taxon>
    </lineage>
</organism>
<feature type="domain" description="NADP-dependent oxidoreductase" evidence="2">
    <location>
        <begin position="18"/>
        <end position="304"/>
    </location>
</feature>
<dbReference type="InterPro" id="IPR036812">
    <property type="entry name" value="NAD(P)_OxRdtase_dom_sf"/>
</dbReference>
<keyword evidence="1" id="KW-0560">Oxidoreductase</keyword>
<dbReference type="PANTHER" id="PTHR43625">
    <property type="entry name" value="AFLATOXIN B1 ALDEHYDE REDUCTASE"/>
    <property type="match status" value="1"/>
</dbReference>
<dbReference type="Gene3D" id="3.20.20.100">
    <property type="entry name" value="NADP-dependent oxidoreductase domain"/>
    <property type="match status" value="1"/>
</dbReference>
<dbReference type="InterPro" id="IPR023210">
    <property type="entry name" value="NADP_OxRdtase_dom"/>
</dbReference>
<name>A0ABY7TPZ0_9SPHN</name>
<sequence length="327" mass="34988">MIERVPFGRTDFTVPAFGFGAAGLPADDDASAFKVMAHAVEKGINFFDTADLYGIGLNESQIGRFLKTMPAGSVIIGTKYGSMPKGENGLPGVNNKPEHIQAACEASLKRLGVDVIDVYYMHRRDPDVPVEESVGAMARLIEQGKVRALGLSEVSAATLRAAYAVHPIAAVESEYSLWWRGVEDEVLPACRELGVTMVPFSPLGRSFLTGKLSGSSTGSDLRSTLPRFQADALAKNQLLVDQLALFAQGKGFTTAQVALAWLLGQNDATTSVVPIPGTKRTEYLDQNLGALEVKLTPDELDELATIFAPEAIVGDRYSEVEAARAGL</sequence>
<dbReference type="Proteomes" id="UP001220395">
    <property type="component" value="Chromosome"/>
</dbReference>
<evidence type="ECO:0000256" key="1">
    <source>
        <dbReference type="ARBA" id="ARBA00023002"/>
    </source>
</evidence>
<keyword evidence="4" id="KW-1185">Reference proteome</keyword>
<proteinExistence type="predicted"/>
<evidence type="ECO:0000313" key="4">
    <source>
        <dbReference type="Proteomes" id="UP001220395"/>
    </source>
</evidence>
<accession>A0ABY7TPZ0</accession>
<dbReference type="RefSeq" id="WP_273690080.1">
    <property type="nucleotide sequence ID" value="NZ_CP117411.1"/>
</dbReference>
<evidence type="ECO:0000259" key="2">
    <source>
        <dbReference type="Pfam" id="PF00248"/>
    </source>
</evidence>
<dbReference type="InterPro" id="IPR050791">
    <property type="entry name" value="Aldo-Keto_reductase"/>
</dbReference>
<evidence type="ECO:0000313" key="3">
    <source>
        <dbReference type="EMBL" id="WCT74756.1"/>
    </source>
</evidence>
<gene>
    <name evidence="3" type="ORF">PQ455_05900</name>
</gene>
<dbReference type="Pfam" id="PF00248">
    <property type="entry name" value="Aldo_ket_red"/>
    <property type="match status" value="1"/>
</dbReference>
<reference evidence="3 4" key="1">
    <citation type="submission" date="2023-02" db="EMBL/GenBank/DDBJ databases">
        <title>Genome sequence of Sphingomonas naphthae.</title>
        <authorList>
            <person name="Kim S."/>
            <person name="Heo J."/>
            <person name="Kwon S.-W."/>
        </authorList>
    </citation>
    <scope>NUCLEOTIDE SEQUENCE [LARGE SCALE GENOMIC DNA]</scope>
    <source>
        <strain evidence="3 4">KACC 18716</strain>
    </source>
</reference>
<dbReference type="PANTHER" id="PTHR43625:SF40">
    <property type="entry name" value="ALDO-KETO REDUCTASE YAKC [NADP(+)]"/>
    <property type="match status" value="1"/>
</dbReference>
<dbReference type="EMBL" id="CP117411">
    <property type="protein sequence ID" value="WCT74756.1"/>
    <property type="molecule type" value="Genomic_DNA"/>
</dbReference>
<protein>
    <submittedName>
        <fullName evidence="3">Aldo/keto reductase</fullName>
    </submittedName>
</protein>